<evidence type="ECO:0000313" key="3">
    <source>
        <dbReference type="Proteomes" id="UP000433876"/>
    </source>
</evidence>
<comment type="caution">
    <text evidence="2">The sequence shown here is derived from an EMBL/GenBank/DDBJ whole genome shotgun (WGS) entry which is preliminary data.</text>
</comment>
<name>A0A8S8Z9A9_SORMA</name>
<protein>
    <submittedName>
        <fullName evidence="2">Uncharacterized protein</fullName>
    </submittedName>
</protein>
<feature type="region of interest" description="Disordered" evidence="1">
    <location>
        <begin position="138"/>
        <end position="171"/>
    </location>
</feature>
<feature type="compositionally biased region" description="Basic and acidic residues" evidence="1">
    <location>
        <begin position="152"/>
        <end position="163"/>
    </location>
</feature>
<accession>A0A8S8Z9A9</accession>
<evidence type="ECO:0000313" key="2">
    <source>
        <dbReference type="EMBL" id="KAA8620677.1"/>
    </source>
</evidence>
<gene>
    <name evidence="2" type="ORF">SMACR_09859</name>
</gene>
<evidence type="ECO:0000256" key="1">
    <source>
        <dbReference type="SAM" id="MobiDB-lite"/>
    </source>
</evidence>
<reference evidence="2 3" key="1">
    <citation type="submission" date="2017-07" db="EMBL/GenBank/DDBJ databases">
        <title>Genome sequence of the Sordaria macrospora wild type strain R19027.</title>
        <authorList>
            <person name="Nowrousian M."/>
            <person name="Teichert I."/>
            <person name="Kueck U."/>
        </authorList>
    </citation>
    <scope>NUCLEOTIDE SEQUENCE [LARGE SCALE GENOMIC DNA]</scope>
    <source>
        <strain evidence="2 3">R19027</strain>
        <tissue evidence="2">Mycelium</tissue>
    </source>
</reference>
<feature type="compositionally biased region" description="Polar residues" evidence="1">
    <location>
        <begin position="138"/>
        <end position="151"/>
    </location>
</feature>
<sequence length="201" mass="22002">MTSPYSIDPAWNPYASIGQPYNAYQGFNSGYATHGHGQEAYTQAYVAAPVYHSLLIYPEGYNNYDRTIAAAVTAPIPVQTQRDNSIGNSLASVPSSSTPTSTIINIGTLNIVNSVHTALTIPSLPSNTCNPPILLSTPSHGSHPLQFQRQEQQPRKITTDLSKKTSQPKTSWVTRHQKAVWPLPMEAILLPLPIPQELEIR</sequence>
<dbReference type="VEuPathDB" id="FungiDB:SMAC_01927"/>
<organism evidence="2 3">
    <name type="scientific">Sordaria macrospora</name>
    <dbReference type="NCBI Taxonomy" id="5147"/>
    <lineage>
        <taxon>Eukaryota</taxon>
        <taxon>Fungi</taxon>
        <taxon>Dikarya</taxon>
        <taxon>Ascomycota</taxon>
        <taxon>Pezizomycotina</taxon>
        <taxon>Sordariomycetes</taxon>
        <taxon>Sordariomycetidae</taxon>
        <taxon>Sordariales</taxon>
        <taxon>Sordariaceae</taxon>
        <taxon>Sordaria</taxon>
    </lineage>
</organism>
<proteinExistence type="predicted"/>
<dbReference type="EMBL" id="NMPR01000368">
    <property type="protein sequence ID" value="KAA8620677.1"/>
    <property type="molecule type" value="Genomic_DNA"/>
</dbReference>
<dbReference type="Proteomes" id="UP000433876">
    <property type="component" value="Unassembled WGS sequence"/>
</dbReference>
<dbReference type="AlphaFoldDB" id="A0A8S8Z9A9"/>